<dbReference type="SUPFAM" id="SSF57277">
    <property type="entry name" value="Granulin repeat"/>
    <property type="match status" value="1"/>
</dbReference>
<dbReference type="InterPro" id="IPR037277">
    <property type="entry name" value="Granulin_sf"/>
</dbReference>
<dbReference type="InterPro" id="IPR039417">
    <property type="entry name" value="Peptidase_C1A_papain-like"/>
</dbReference>
<gene>
    <name evidence="11" type="ORF">Prudu_003689</name>
</gene>
<dbReference type="Pfam" id="PF08246">
    <property type="entry name" value="Inhibitor_I29"/>
    <property type="match status" value="1"/>
</dbReference>
<dbReference type="InterPro" id="IPR000118">
    <property type="entry name" value="Granulin"/>
</dbReference>
<keyword evidence="4" id="KW-0788">Thiol protease</keyword>
<reference evidence="11" key="1">
    <citation type="journal article" date="2019" name="Science">
        <title>Mutation of a bHLH transcription factor allowed almond domestication.</title>
        <authorList>
            <person name="Sanchez-Perez R."/>
            <person name="Pavan S."/>
            <person name="Mazzeo R."/>
            <person name="Moldovan C."/>
            <person name="Aiese Cigliano R."/>
            <person name="Del Cueto J."/>
            <person name="Ricciardi F."/>
            <person name="Lotti C."/>
            <person name="Ricciardi L."/>
            <person name="Dicenta F."/>
            <person name="Lopez-Marques R.L."/>
            <person name="Lindberg Moller B."/>
        </authorList>
    </citation>
    <scope>NUCLEOTIDE SEQUENCE</scope>
</reference>
<feature type="domain" description="Granulins" evidence="8">
    <location>
        <begin position="414"/>
        <end position="471"/>
    </location>
</feature>
<evidence type="ECO:0000256" key="5">
    <source>
        <dbReference type="ARBA" id="ARBA00023157"/>
    </source>
</evidence>
<dbReference type="InterPro" id="IPR038765">
    <property type="entry name" value="Papain-like_cys_pep_sf"/>
</dbReference>
<keyword evidence="5" id="KW-1015">Disulfide bond</keyword>
<feature type="domain" description="Cathepsin propeptide inhibitor" evidence="10">
    <location>
        <begin position="85"/>
        <end position="141"/>
    </location>
</feature>
<evidence type="ECO:0000313" key="11">
    <source>
        <dbReference type="EMBL" id="BBG95206.1"/>
    </source>
</evidence>
<dbReference type="SMART" id="SM00848">
    <property type="entry name" value="Inhibitor_I29"/>
    <property type="match status" value="1"/>
</dbReference>
<dbReference type="Gene3D" id="2.10.25.160">
    <property type="entry name" value="Granulin"/>
    <property type="match status" value="1"/>
</dbReference>
<dbReference type="InterPro" id="IPR013128">
    <property type="entry name" value="Peptidase_C1A"/>
</dbReference>
<dbReference type="InterPro" id="IPR013201">
    <property type="entry name" value="Prot_inhib_I29"/>
</dbReference>
<dbReference type="InterPro" id="IPR025660">
    <property type="entry name" value="Pept_his_AS"/>
</dbReference>
<dbReference type="Pfam" id="PF00396">
    <property type="entry name" value="Granulin"/>
    <property type="match status" value="1"/>
</dbReference>
<comment type="similarity">
    <text evidence="1">Belongs to the peptidase C1 family.</text>
</comment>
<evidence type="ECO:0000259" key="8">
    <source>
        <dbReference type="SMART" id="SM00277"/>
    </source>
</evidence>
<dbReference type="GO" id="GO:0008234">
    <property type="term" value="F:cysteine-type peptidase activity"/>
    <property type="evidence" value="ECO:0007669"/>
    <property type="project" value="UniProtKB-KW"/>
</dbReference>
<evidence type="ECO:0000256" key="4">
    <source>
        <dbReference type="ARBA" id="ARBA00022807"/>
    </source>
</evidence>
<dbReference type="SMART" id="SM00277">
    <property type="entry name" value="GRAN"/>
    <property type="match status" value="1"/>
</dbReference>
<keyword evidence="6" id="KW-0325">Glycoprotein</keyword>
<evidence type="ECO:0000259" key="9">
    <source>
        <dbReference type="SMART" id="SM00645"/>
    </source>
</evidence>
<dbReference type="FunFam" id="3.90.70.10:FF:000068">
    <property type="entry name" value="Cysteine protease 1"/>
    <property type="match status" value="1"/>
</dbReference>
<evidence type="ECO:0000256" key="6">
    <source>
        <dbReference type="ARBA" id="ARBA00023180"/>
    </source>
</evidence>
<dbReference type="Pfam" id="PF00112">
    <property type="entry name" value="Peptidase_C1"/>
    <property type="match status" value="1"/>
</dbReference>
<evidence type="ECO:0000256" key="1">
    <source>
        <dbReference type="ARBA" id="ARBA00008455"/>
    </source>
</evidence>
<feature type="region of interest" description="Disordered" evidence="7">
    <location>
        <begin position="152"/>
        <end position="171"/>
    </location>
</feature>
<dbReference type="InterPro" id="IPR000668">
    <property type="entry name" value="Peptidase_C1A_C"/>
</dbReference>
<evidence type="ECO:0000259" key="10">
    <source>
        <dbReference type="SMART" id="SM00848"/>
    </source>
</evidence>
<dbReference type="PRINTS" id="PR00705">
    <property type="entry name" value="PAPAIN"/>
</dbReference>
<keyword evidence="3" id="KW-0378">Hydrolase</keyword>
<dbReference type="SMART" id="SM00645">
    <property type="entry name" value="Pept_C1"/>
    <property type="match status" value="1"/>
</dbReference>
<dbReference type="PANTHER" id="PTHR12411">
    <property type="entry name" value="CYSTEINE PROTEASE FAMILY C1-RELATED"/>
    <property type="match status" value="1"/>
</dbReference>
<dbReference type="EMBL" id="AP019297">
    <property type="protein sequence ID" value="BBG95206.1"/>
    <property type="molecule type" value="Genomic_DNA"/>
</dbReference>
<evidence type="ECO:0000256" key="3">
    <source>
        <dbReference type="ARBA" id="ARBA00022801"/>
    </source>
</evidence>
<dbReference type="FunFam" id="2.10.25.160:FF:000002">
    <property type="entry name" value="Cysteine protease 1"/>
    <property type="match status" value="1"/>
</dbReference>
<evidence type="ECO:0000256" key="7">
    <source>
        <dbReference type="SAM" id="MobiDB-lite"/>
    </source>
</evidence>
<accession>A0A4Y1QTM3</accession>
<name>A0A4Y1QTM3_PRUDU</name>
<protein>
    <submittedName>
        <fullName evidence="11">Granulin repeat cysteine protease family protein</fullName>
    </submittedName>
</protein>
<evidence type="ECO:0000256" key="2">
    <source>
        <dbReference type="ARBA" id="ARBA00022670"/>
    </source>
</evidence>
<feature type="domain" description="Peptidase C1A papain C-terminal" evidence="9">
    <location>
        <begin position="175"/>
        <end position="391"/>
    </location>
</feature>
<dbReference type="Gene3D" id="3.90.70.10">
    <property type="entry name" value="Cysteine proteinases"/>
    <property type="match status" value="1"/>
</dbReference>
<dbReference type="InterPro" id="IPR000169">
    <property type="entry name" value="Pept_cys_AS"/>
</dbReference>
<dbReference type="GO" id="GO:0006508">
    <property type="term" value="P:proteolysis"/>
    <property type="evidence" value="ECO:0007669"/>
    <property type="project" value="UniProtKB-KW"/>
</dbReference>
<dbReference type="InterPro" id="IPR025661">
    <property type="entry name" value="Pept_asp_AS"/>
</dbReference>
<dbReference type="PROSITE" id="PS00139">
    <property type="entry name" value="THIOL_PROTEASE_CYS"/>
    <property type="match status" value="1"/>
</dbReference>
<dbReference type="CDD" id="cd02248">
    <property type="entry name" value="Peptidase_C1A"/>
    <property type="match status" value="1"/>
</dbReference>
<proteinExistence type="inferred from homology"/>
<dbReference type="SUPFAM" id="SSF54001">
    <property type="entry name" value="Cysteine proteinases"/>
    <property type="match status" value="1"/>
</dbReference>
<dbReference type="PROSITE" id="PS00639">
    <property type="entry name" value="THIOL_PROTEASE_HIS"/>
    <property type="match status" value="1"/>
</dbReference>
<dbReference type="PROSITE" id="PS00640">
    <property type="entry name" value="THIOL_PROTEASE_ASN"/>
    <property type="match status" value="1"/>
</dbReference>
<dbReference type="AlphaFoldDB" id="A0A4Y1QTM3"/>
<keyword evidence="2 11" id="KW-0645">Protease</keyword>
<organism evidence="11">
    <name type="scientific">Prunus dulcis</name>
    <name type="common">Almond</name>
    <name type="synonym">Amygdalus dulcis</name>
    <dbReference type="NCBI Taxonomy" id="3755"/>
    <lineage>
        <taxon>Eukaryota</taxon>
        <taxon>Viridiplantae</taxon>
        <taxon>Streptophyta</taxon>
        <taxon>Embryophyta</taxon>
        <taxon>Tracheophyta</taxon>
        <taxon>Spermatophyta</taxon>
        <taxon>Magnoliopsida</taxon>
        <taxon>eudicotyledons</taxon>
        <taxon>Gunneridae</taxon>
        <taxon>Pentapetalae</taxon>
        <taxon>rosids</taxon>
        <taxon>fabids</taxon>
        <taxon>Rosales</taxon>
        <taxon>Rosaceae</taxon>
        <taxon>Amygdaloideae</taxon>
        <taxon>Amygdaleae</taxon>
        <taxon>Prunus</taxon>
    </lineage>
</organism>
<sequence length="503" mass="55636">MKTPHHIATFSYTFTSFTLFLSKQTQRAQQKHGTVQIVVDHGGPPLRDLHPVVGSRHVDHLLRRQNVVGESKSSWRTDEEVMSIYEGWLAKHGKAYNGLGEKERRFQIFKDNLRYIDDHNAKNLSYKLGLNRFADLSNDEYRSTFLGTKTRAQKRRLSNRNTKSDRYAPRVGDSLPDSVDWRKEGVVNPIKDQGSCGSCWAFATISSVEGINKLVTGDLLSLSEQELVDCDKTYNEGCNGGLMDYAFEFIISNGGIDSEEDYPYKGYDATCDTYRKNAKVVSIDDYEDVPAYDEKALQKAVANQPIAVAIEGGGRDFQLYNSGVFTGRCGTSLDHGVTVVGYGTDKGVDYWIVRNSWGGSWGEEGYIRMERNLGNTAHGICGIAMEASYPVKSGLNPPNPGPSPPSPVQPPSVCDNYYSCPESNTCCCIYEYANYCFAWGCCPLEGATCCDDHYSCCPSDYPVCNVNAGTCQLSKDNPLGVKALKRTPAKPHWAIGGGKRSSS</sequence>